<keyword evidence="16" id="KW-1185">Reference proteome</keyword>
<dbReference type="PRINTS" id="PR00119">
    <property type="entry name" value="CATATPASE"/>
</dbReference>
<dbReference type="InterPro" id="IPR018303">
    <property type="entry name" value="ATPase_P-typ_P_site"/>
</dbReference>
<keyword evidence="4" id="KW-1003">Cell membrane</keyword>
<reference evidence="16" key="1">
    <citation type="journal article" date="2019" name="Int. J. Syst. Evol. Microbiol.">
        <title>The Global Catalogue of Microorganisms (GCM) 10K type strain sequencing project: providing services to taxonomists for standard genome sequencing and annotation.</title>
        <authorList>
            <consortium name="The Broad Institute Genomics Platform"/>
            <consortium name="The Broad Institute Genome Sequencing Center for Infectious Disease"/>
            <person name="Wu L."/>
            <person name="Ma J."/>
        </authorList>
    </citation>
    <scope>NUCLEOTIDE SEQUENCE [LARGE SCALE GENOMIC DNA]</scope>
    <source>
        <strain evidence="16">KCTC 52232</strain>
    </source>
</reference>
<dbReference type="Pfam" id="PF12156">
    <property type="entry name" value="ATPase-cat_bd"/>
    <property type="match status" value="1"/>
</dbReference>
<feature type="transmembrane region" description="Helical" evidence="13">
    <location>
        <begin position="449"/>
        <end position="479"/>
    </location>
</feature>
<dbReference type="InterPro" id="IPR023298">
    <property type="entry name" value="ATPase_P-typ_TM_dom_sf"/>
</dbReference>
<keyword evidence="12 13" id="KW-0472">Membrane</keyword>
<feature type="domain" description="HMA" evidence="14">
    <location>
        <begin position="90"/>
        <end position="156"/>
    </location>
</feature>
<proteinExistence type="inferred from homology"/>
<dbReference type="PROSITE" id="PS50846">
    <property type="entry name" value="HMA_2"/>
    <property type="match status" value="1"/>
</dbReference>
<organism evidence="15 16">
    <name type="scientific">Mucilaginibacter antarcticus</name>
    <dbReference type="NCBI Taxonomy" id="1855725"/>
    <lineage>
        <taxon>Bacteria</taxon>
        <taxon>Pseudomonadati</taxon>
        <taxon>Bacteroidota</taxon>
        <taxon>Sphingobacteriia</taxon>
        <taxon>Sphingobacteriales</taxon>
        <taxon>Sphingobacteriaceae</taxon>
        <taxon>Mucilaginibacter</taxon>
    </lineage>
</organism>
<dbReference type="Gene3D" id="3.40.50.1000">
    <property type="entry name" value="HAD superfamily/HAD-like"/>
    <property type="match status" value="1"/>
</dbReference>
<dbReference type="Gene3D" id="3.30.70.100">
    <property type="match status" value="1"/>
</dbReference>
<evidence type="ECO:0000256" key="5">
    <source>
        <dbReference type="ARBA" id="ARBA00022553"/>
    </source>
</evidence>
<dbReference type="InterPro" id="IPR023214">
    <property type="entry name" value="HAD_sf"/>
</dbReference>
<keyword evidence="11" id="KW-0406">Ion transport</keyword>
<evidence type="ECO:0000256" key="4">
    <source>
        <dbReference type="ARBA" id="ARBA00022475"/>
    </source>
</evidence>
<dbReference type="PANTHER" id="PTHR43520:SF5">
    <property type="entry name" value="CATION-TRANSPORTING P-TYPE ATPASE-RELATED"/>
    <property type="match status" value="1"/>
</dbReference>
<dbReference type="SUPFAM" id="SSF81665">
    <property type="entry name" value="Calcium ATPase, transmembrane domain M"/>
    <property type="match status" value="1"/>
</dbReference>
<dbReference type="Pfam" id="PF00122">
    <property type="entry name" value="E1-E2_ATPase"/>
    <property type="match status" value="1"/>
</dbReference>
<evidence type="ECO:0000256" key="11">
    <source>
        <dbReference type="ARBA" id="ARBA00023065"/>
    </source>
</evidence>
<dbReference type="InterPro" id="IPR021993">
    <property type="entry name" value="ATPase-cat-bd"/>
</dbReference>
<keyword evidence="6 13" id="KW-0812">Transmembrane</keyword>
<keyword evidence="7" id="KW-0479">Metal-binding</keyword>
<dbReference type="PANTHER" id="PTHR43520">
    <property type="entry name" value="ATP7, ISOFORM B"/>
    <property type="match status" value="1"/>
</dbReference>
<evidence type="ECO:0000256" key="8">
    <source>
        <dbReference type="ARBA" id="ARBA00022842"/>
    </source>
</evidence>
<evidence type="ECO:0000256" key="1">
    <source>
        <dbReference type="ARBA" id="ARBA00004651"/>
    </source>
</evidence>
<gene>
    <name evidence="15" type="ORF">ACFSYC_17450</name>
</gene>
<dbReference type="Gene3D" id="2.70.150.10">
    <property type="entry name" value="Calcium-transporting ATPase, cytoplasmic transduction domain A"/>
    <property type="match status" value="1"/>
</dbReference>
<protein>
    <submittedName>
        <fullName evidence="15">Heavy metal translocating P-type ATPase</fullName>
    </submittedName>
</protein>
<dbReference type="Pfam" id="PF00702">
    <property type="entry name" value="Hydrolase"/>
    <property type="match status" value="1"/>
</dbReference>
<dbReference type="InterPro" id="IPR036412">
    <property type="entry name" value="HAD-like_sf"/>
</dbReference>
<feature type="transmembrane region" description="Helical" evidence="13">
    <location>
        <begin position="242"/>
        <end position="261"/>
    </location>
</feature>
<dbReference type="InterPro" id="IPR059000">
    <property type="entry name" value="ATPase_P-type_domA"/>
</dbReference>
<feature type="transmembrane region" description="Helical" evidence="13">
    <location>
        <begin position="421"/>
        <end position="443"/>
    </location>
</feature>
<evidence type="ECO:0000259" key="14">
    <source>
        <dbReference type="PROSITE" id="PS50846"/>
    </source>
</evidence>
<evidence type="ECO:0000256" key="2">
    <source>
        <dbReference type="ARBA" id="ARBA00006024"/>
    </source>
</evidence>
<evidence type="ECO:0000256" key="3">
    <source>
        <dbReference type="ARBA" id="ARBA00022448"/>
    </source>
</evidence>
<dbReference type="NCBIfam" id="TIGR01494">
    <property type="entry name" value="ATPase_P-type"/>
    <property type="match status" value="1"/>
</dbReference>
<dbReference type="InterPro" id="IPR036163">
    <property type="entry name" value="HMA_dom_sf"/>
</dbReference>
<dbReference type="InterPro" id="IPR023299">
    <property type="entry name" value="ATPase_P-typ_cyto_dom_N"/>
</dbReference>
<dbReference type="CDD" id="cd00371">
    <property type="entry name" value="HMA"/>
    <property type="match status" value="1"/>
</dbReference>
<keyword evidence="9" id="KW-1278">Translocase</keyword>
<dbReference type="SUPFAM" id="SSF81653">
    <property type="entry name" value="Calcium ATPase, transduction domain A"/>
    <property type="match status" value="1"/>
</dbReference>
<dbReference type="SUPFAM" id="SSF55008">
    <property type="entry name" value="HMA, heavy metal-associated domain"/>
    <property type="match status" value="1"/>
</dbReference>
<evidence type="ECO:0000256" key="7">
    <source>
        <dbReference type="ARBA" id="ARBA00022723"/>
    </source>
</evidence>
<dbReference type="Proteomes" id="UP001597601">
    <property type="component" value="Unassembled WGS sequence"/>
</dbReference>
<comment type="subcellular location">
    <subcellularLocation>
        <location evidence="1">Cell membrane</location>
        <topology evidence="1">Multi-pass membrane protein</topology>
    </subcellularLocation>
</comment>
<dbReference type="InterPro" id="IPR008250">
    <property type="entry name" value="ATPase_P-typ_transduc_dom_A_sf"/>
</dbReference>
<keyword evidence="3" id="KW-0813">Transport</keyword>
<keyword evidence="8" id="KW-0460">Magnesium</keyword>
<sequence length="795" mass="89022">MIRGLTLEKTICYHCGDDCETVAYTIDDKHFCCHGCKSVYKLLSAGNLCNYYSYNEHPGATRLCPDKRFDYLGEPAIVDELIDYKDKYVTIVTFYIPHIHCSSCLWLLEKLNKINSAVHYCRVDFLKKQLNIRFDHEKISLQQLVELLFDIGYEPLINLQDVVKKQNAVDKDNLVSKIAVAGFCFGNVMLLSFPEYFGLTVFEGSFKNFFGWANISFAIPIVLYSGRGYFVSAWQNLRNGVLNIDFPLALGIAVLFIRTLAEILTHTGAGFADTLCGLVFFLLIGKFVQKKTYHHLSFERDYRSFFPVAVHIIQNTVEKPIPLAQLNIGHRIVIRNNEIIPADAILLKGHALVDFSFVTGEAVPVNKTLGEIIYAGGRQTGEAIELEVIKPVSQSYLTQLWNNEVFTRKNDKRMQTFNEKVSRYFTIILLSIAFASLIFWLPTDIKRGLAAFTAVLIVACPCALALSTPFTMAAALSIFDRNRFYLKNVAVVEQLADIDTIVMDKTGTITTGTSHNIKLEAKLSDEQKQLVYSVCTNSTHPLSRMICQYLGNMEPLAVSGYNEVGGKGIHAFIKEYLVRVGSSKFVLDCVEQAPSNTKVHIAIDDKYLGFFSFSHQYREGLKSISALASNYDQFLLSGDQDYEKADLKQFFSERNMRFDQSPQSKLDFIQSLQQRGAKVMMIGDGLNDSGALKQSDLGIAITDNVNNFSPGSDAILDGQSFDKLPSFLKFSKDTVVIIHLSFFISLTYNLVGLSYAITGNLSPLTAAILMPLSTATIVSFTSLATRFAAKKRKLI</sequence>
<dbReference type="PRINTS" id="PR00943">
    <property type="entry name" value="CUATPASE"/>
</dbReference>
<evidence type="ECO:0000256" key="9">
    <source>
        <dbReference type="ARBA" id="ARBA00022967"/>
    </source>
</evidence>
<feature type="transmembrane region" description="Helical" evidence="13">
    <location>
        <begin position="764"/>
        <end position="789"/>
    </location>
</feature>
<dbReference type="InterPro" id="IPR006121">
    <property type="entry name" value="HMA_dom"/>
</dbReference>
<comment type="similarity">
    <text evidence="2">Belongs to the cation transport ATPase (P-type) (TC 3.A.3) family. Type IB subfamily.</text>
</comment>
<feature type="transmembrane region" description="Helical" evidence="13">
    <location>
        <begin position="267"/>
        <end position="288"/>
    </location>
</feature>
<dbReference type="EMBL" id="JBHUON010000027">
    <property type="protein sequence ID" value="MFD2866485.1"/>
    <property type="molecule type" value="Genomic_DNA"/>
</dbReference>
<feature type="transmembrane region" description="Helical" evidence="13">
    <location>
        <begin position="735"/>
        <end position="758"/>
    </location>
</feature>
<keyword evidence="10 13" id="KW-1133">Transmembrane helix</keyword>
<dbReference type="SUPFAM" id="SSF56784">
    <property type="entry name" value="HAD-like"/>
    <property type="match status" value="1"/>
</dbReference>
<feature type="transmembrane region" description="Helical" evidence="13">
    <location>
        <begin position="174"/>
        <end position="197"/>
    </location>
</feature>
<evidence type="ECO:0000256" key="10">
    <source>
        <dbReference type="ARBA" id="ARBA00022989"/>
    </source>
</evidence>
<accession>A0ABW5XRR5</accession>
<evidence type="ECO:0000256" key="6">
    <source>
        <dbReference type="ARBA" id="ARBA00022692"/>
    </source>
</evidence>
<evidence type="ECO:0000256" key="12">
    <source>
        <dbReference type="ARBA" id="ARBA00023136"/>
    </source>
</evidence>
<dbReference type="InterPro" id="IPR001757">
    <property type="entry name" value="P_typ_ATPase"/>
</dbReference>
<keyword evidence="5" id="KW-0597">Phosphoprotein</keyword>
<evidence type="ECO:0000256" key="13">
    <source>
        <dbReference type="SAM" id="Phobius"/>
    </source>
</evidence>
<dbReference type="PROSITE" id="PS00154">
    <property type="entry name" value="ATPASE_E1_E2"/>
    <property type="match status" value="1"/>
</dbReference>
<evidence type="ECO:0000313" key="15">
    <source>
        <dbReference type="EMBL" id="MFD2866485.1"/>
    </source>
</evidence>
<comment type="caution">
    <text evidence="15">The sequence shown here is derived from an EMBL/GenBank/DDBJ whole genome shotgun (WGS) entry which is preliminary data.</text>
</comment>
<dbReference type="Gene3D" id="3.40.1110.10">
    <property type="entry name" value="Calcium-transporting ATPase, cytoplasmic domain N"/>
    <property type="match status" value="1"/>
</dbReference>
<feature type="transmembrane region" description="Helical" evidence="13">
    <location>
        <begin position="209"/>
        <end position="230"/>
    </location>
</feature>
<evidence type="ECO:0000313" key="16">
    <source>
        <dbReference type="Proteomes" id="UP001597601"/>
    </source>
</evidence>
<name>A0ABW5XRR5_9SPHI</name>
<dbReference type="RefSeq" id="WP_377130127.1">
    <property type="nucleotide sequence ID" value="NZ_JBHUON010000027.1"/>
</dbReference>